<dbReference type="SUPFAM" id="SSF50199">
    <property type="entry name" value="Staphylococcal nuclease"/>
    <property type="match status" value="1"/>
</dbReference>
<proteinExistence type="predicted"/>
<dbReference type="PROSITE" id="PS50830">
    <property type="entry name" value="TNASE_3"/>
    <property type="match status" value="1"/>
</dbReference>
<dbReference type="AlphaFoldDB" id="A0A6C0IR71"/>
<name>A0A6C0IR71_9ZZZZ</name>
<dbReference type="SMART" id="SM00318">
    <property type="entry name" value="SNc"/>
    <property type="match status" value="1"/>
</dbReference>
<reference evidence="2" key="1">
    <citation type="journal article" date="2020" name="Nature">
        <title>Giant virus diversity and host interactions through global metagenomics.</title>
        <authorList>
            <person name="Schulz F."/>
            <person name="Roux S."/>
            <person name="Paez-Espino D."/>
            <person name="Jungbluth S."/>
            <person name="Walsh D.A."/>
            <person name="Denef V.J."/>
            <person name="McMahon K.D."/>
            <person name="Konstantinidis K.T."/>
            <person name="Eloe-Fadrosh E.A."/>
            <person name="Kyrpides N.C."/>
            <person name="Woyke T."/>
        </authorList>
    </citation>
    <scope>NUCLEOTIDE SEQUENCE</scope>
    <source>
        <strain evidence="2">GVMAG-M-3300024258-28</strain>
    </source>
</reference>
<dbReference type="EMBL" id="MN740220">
    <property type="protein sequence ID" value="QHT94377.1"/>
    <property type="molecule type" value="Genomic_DNA"/>
</dbReference>
<dbReference type="InterPro" id="IPR035437">
    <property type="entry name" value="SNase_OB-fold_sf"/>
</dbReference>
<feature type="domain" description="TNase-like" evidence="1">
    <location>
        <begin position="35"/>
        <end position="156"/>
    </location>
</feature>
<dbReference type="InterPro" id="IPR016071">
    <property type="entry name" value="Staphylococal_nuclease_OB-fold"/>
</dbReference>
<protein>
    <recommendedName>
        <fullName evidence="1">TNase-like domain-containing protein</fullName>
    </recommendedName>
</protein>
<dbReference type="Pfam" id="PF00565">
    <property type="entry name" value="SNase"/>
    <property type="match status" value="1"/>
</dbReference>
<accession>A0A6C0IR71</accession>
<evidence type="ECO:0000259" key="1">
    <source>
        <dbReference type="PROSITE" id="PS50830"/>
    </source>
</evidence>
<dbReference type="Gene3D" id="2.40.50.90">
    <property type="match status" value="1"/>
</dbReference>
<sequence length="156" mass="17705">MSCCIPSFFTGCMFSDIPSYLQNVTYEKSTPFIPPVTKGKVVKVYDGDTITVASRIMNSKKVYRFSVRLNGIDSPEIKGKTVEEKTAAIKSRDALKDIIFGQIVVLKDVKTEKYGRLLATVYHNNVNMNNWMLENNLAIPYDGGKKIEFEKYKNNE</sequence>
<evidence type="ECO:0000313" key="2">
    <source>
        <dbReference type="EMBL" id="QHT94377.1"/>
    </source>
</evidence>
<organism evidence="2">
    <name type="scientific">viral metagenome</name>
    <dbReference type="NCBI Taxonomy" id="1070528"/>
    <lineage>
        <taxon>unclassified sequences</taxon>
        <taxon>metagenomes</taxon>
        <taxon>organismal metagenomes</taxon>
    </lineage>
</organism>